<evidence type="ECO:0000256" key="1">
    <source>
        <dbReference type="SAM" id="Coils"/>
    </source>
</evidence>
<feature type="coiled-coil region" evidence="1">
    <location>
        <begin position="51"/>
        <end position="82"/>
    </location>
</feature>
<keyword evidence="1" id="KW-0175">Coiled coil</keyword>
<dbReference type="EMBL" id="JBHFNQ010000119">
    <property type="protein sequence ID" value="MFB2878317.1"/>
    <property type="molecule type" value="Genomic_DNA"/>
</dbReference>
<keyword evidence="4" id="KW-1185">Reference proteome</keyword>
<sequence>MSQDPNLFWFGCILWLVSVLVIFHLVYSHPPAKDAVSQKQVHPIKYAYVINTDEEKEIAQLRQECARLRQKLQQQSQKLREDFQHNTFYQLETLLTNYPTVCKVVQEHPDLPAKNILPLFKPLDKILDHWGYEAIGSPLAQVPYNPQLHQPDDRDITVGELVYIWFVGYQDPKLKYIISPAIVSRNLPEIPNSNKSYAVTLVNSLD</sequence>
<reference evidence="3 4" key="1">
    <citation type="submission" date="2024-09" db="EMBL/GenBank/DDBJ databases">
        <title>Floridaenema gen nov. (Aerosakkonemataceae, Aerosakkonematales ord. nov., Cyanobacteria) from benthic tropical and subtropical fresh waters, with the description of four new species.</title>
        <authorList>
            <person name="Moretto J.A."/>
            <person name="Berthold D.E."/>
            <person name="Lefler F.W."/>
            <person name="Huang I.-S."/>
            <person name="Laughinghouse H. IV."/>
        </authorList>
    </citation>
    <scope>NUCLEOTIDE SEQUENCE [LARGE SCALE GENOMIC DNA]</scope>
    <source>
        <strain evidence="3 4">BLCC-F46</strain>
    </source>
</reference>
<organism evidence="3 4">
    <name type="scientific">Floridaenema aerugineum BLCC-F46</name>
    <dbReference type="NCBI Taxonomy" id="3153654"/>
    <lineage>
        <taxon>Bacteria</taxon>
        <taxon>Bacillati</taxon>
        <taxon>Cyanobacteriota</taxon>
        <taxon>Cyanophyceae</taxon>
        <taxon>Oscillatoriophycideae</taxon>
        <taxon>Aerosakkonematales</taxon>
        <taxon>Aerosakkonemataceae</taxon>
        <taxon>Floridanema</taxon>
        <taxon>Floridanema aerugineum</taxon>
    </lineage>
</organism>
<protein>
    <submittedName>
        <fullName evidence="3">Molecular chaperone GrpE</fullName>
    </submittedName>
</protein>
<keyword evidence="2" id="KW-0472">Membrane</keyword>
<feature type="transmembrane region" description="Helical" evidence="2">
    <location>
        <begin position="7"/>
        <end position="27"/>
    </location>
</feature>
<evidence type="ECO:0000256" key="2">
    <source>
        <dbReference type="SAM" id="Phobius"/>
    </source>
</evidence>
<evidence type="ECO:0000313" key="4">
    <source>
        <dbReference type="Proteomes" id="UP001576774"/>
    </source>
</evidence>
<comment type="caution">
    <text evidence="3">The sequence shown here is derived from an EMBL/GenBank/DDBJ whole genome shotgun (WGS) entry which is preliminary data.</text>
</comment>
<keyword evidence="2" id="KW-1133">Transmembrane helix</keyword>
<proteinExistence type="predicted"/>
<keyword evidence="2" id="KW-0812">Transmembrane</keyword>
<evidence type="ECO:0000313" key="3">
    <source>
        <dbReference type="EMBL" id="MFB2878317.1"/>
    </source>
</evidence>
<accession>A0ABV4X683</accession>
<name>A0ABV4X683_9CYAN</name>
<dbReference type="Proteomes" id="UP001576774">
    <property type="component" value="Unassembled WGS sequence"/>
</dbReference>
<dbReference type="RefSeq" id="WP_413271392.1">
    <property type="nucleotide sequence ID" value="NZ_JBHFNQ010000119.1"/>
</dbReference>
<gene>
    <name evidence="3" type="ORF">ACE1CC_15810</name>
</gene>